<feature type="region of interest" description="Disordered" evidence="1">
    <location>
        <begin position="124"/>
        <end position="147"/>
    </location>
</feature>
<gene>
    <name evidence="2" type="ORF">PCOR1329_LOCUS46811</name>
</gene>
<protein>
    <submittedName>
        <fullName evidence="2">Uncharacterized protein</fullName>
    </submittedName>
</protein>
<feature type="region of interest" description="Disordered" evidence="1">
    <location>
        <begin position="1"/>
        <end position="36"/>
    </location>
</feature>
<name>A0ABN9UEM2_9DINO</name>
<comment type="caution">
    <text evidence="2">The sequence shown here is derived from an EMBL/GenBank/DDBJ whole genome shotgun (WGS) entry which is preliminary data.</text>
</comment>
<keyword evidence="3" id="KW-1185">Reference proteome</keyword>
<accession>A0ABN9UEM2</accession>
<sequence length="147" mass="15982">GYAQPAMSKERGKQRTVVSSNRRYERGTYGPEGGSVDAFSEEDTVYHLDYLLGKLKDEDFDRRRKAAEAIAAYVGDSLDLLPKEIDPHPAAVLTESISAPRAQKGKVLDGIRALGVMGSCAAPYPRRRWPGTLERATSTSSSAHCGP</sequence>
<proteinExistence type="predicted"/>
<organism evidence="2 3">
    <name type="scientific">Prorocentrum cordatum</name>
    <dbReference type="NCBI Taxonomy" id="2364126"/>
    <lineage>
        <taxon>Eukaryota</taxon>
        <taxon>Sar</taxon>
        <taxon>Alveolata</taxon>
        <taxon>Dinophyceae</taxon>
        <taxon>Prorocentrales</taxon>
        <taxon>Prorocentraceae</taxon>
        <taxon>Prorocentrum</taxon>
    </lineage>
</organism>
<dbReference type="EMBL" id="CAUYUJ010015632">
    <property type="protein sequence ID" value="CAK0856415.1"/>
    <property type="molecule type" value="Genomic_DNA"/>
</dbReference>
<feature type="compositionally biased region" description="Polar residues" evidence="1">
    <location>
        <begin position="135"/>
        <end position="147"/>
    </location>
</feature>
<dbReference type="Proteomes" id="UP001189429">
    <property type="component" value="Unassembled WGS sequence"/>
</dbReference>
<evidence type="ECO:0000256" key="1">
    <source>
        <dbReference type="SAM" id="MobiDB-lite"/>
    </source>
</evidence>
<evidence type="ECO:0000313" key="3">
    <source>
        <dbReference type="Proteomes" id="UP001189429"/>
    </source>
</evidence>
<reference evidence="2" key="1">
    <citation type="submission" date="2023-10" db="EMBL/GenBank/DDBJ databases">
        <authorList>
            <person name="Chen Y."/>
            <person name="Shah S."/>
            <person name="Dougan E. K."/>
            <person name="Thang M."/>
            <person name="Chan C."/>
        </authorList>
    </citation>
    <scope>NUCLEOTIDE SEQUENCE [LARGE SCALE GENOMIC DNA]</scope>
</reference>
<evidence type="ECO:0000313" key="2">
    <source>
        <dbReference type="EMBL" id="CAK0856415.1"/>
    </source>
</evidence>
<feature type="non-terminal residue" evidence="2">
    <location>
        <position position="1"/>
    </location>
</feature>